<organism evidence="1 2">
    <name type="scientific">Trichinella pseudospiralis</name>
    <name type="common">Parasitic roundworm</name>
    <dbReference type="NCBI Taxonomy" id="6337"/>
    <lineage>
        <taxon>Eukaryota</taxon>
        <taxon>Metazoa</taxon>
        <taxon>Ecdysozoa</taxon>
        <taxon>Nematoda</taxon>
        <taxon>Enoplea</taxon>
        <taxon>Dorylaimia</taxon>
        <taxon>Trichinellida</taxon>
        <taxon>Trichinellidae</taxon>
        <taxon>Trichinella</taxon>
    </lineage>
</organism>
<dbReference type="EMBL" id="JYDU01000052">
    <property type="protein sequence ID" value="KRX95728.1"/>
    <property type="molecule type" value="Genomic_DNA"/>
</dbReference>
<protein>
    <submittedName>
        <fullName evidence="1">Uncharacterized protein</fullName>
    </submittedName>
</protein>
<dbReference type="AlphaFoldDB" id="A0A0V0Y6U3"/>
<sequence length="68" mass="7899">MSFTKWKTCPEWDLKYLKHVNNGETKMSVNIGQDKGRILELDAVKAYAYRAEDVAETLLFCSTWKRGI</sequence>
<comment type="caution">
    <text evidence="1">The sequence shown here is derived from an EMBL/GenBank/DDBJ whole genome shotgun (WGS) entry which is preliminary data.</text>
</comment>
<dbReference type="Proteomes" id="UP000054815">
    <property type="component" value="Unassembled WGS sequence"/>
</dbReference>
<gene>
    <name evidence="1" type="ORF">T4E_7398</name>
</gene>
<evidence type="ECO:0000313" key="1">
    <source>
        <dbReference type="EMBL" id="KRX95728.1"/>
    </source>
</evidence>
<accession>A0A0V0Y6U3</accession>
<evidence type="ECO:0000313" key="2">
    <source>
        <dbReference type="Proteomes" id="UP000054815"/>
    </source>
</evidence>
<reference evidence="1 2" key="1">
    <citation type="submission" date="2015-01" db="EMBL/GenBank/DDBJ databases">
        <title>Evolution of Trichinella species and genotypes.</title>
        <authorList>
            <person name="Korhonen P.K."/>
            <person name="Edoardo P."/>
            <person name="Giuseppe L.R."/>
            <person name="Gasser R.B."/>
        </authorList>
    </citation>
    <scope>NUCLEOTIDE SEQUENCE [LARGE SCALE GENOMIC DNA]</scope>
    <source>
        <strain evidence="1">ISS141</strain>
    </source>
</reference>
<proteinExistence type="predicted"/>
<name>A0A0V0Y6U3_TRIPS</name>